<dbReference type="PANTHER" id="PTHR12052:SF5">
    <property type="entry name" value="THIOREDOXIN-LIKE PROTEIN 4A"/>
    <property type="match status" value="1"/>
</dbReference>
<evidence type="ECO:0007829" key="9">
    <source>
        <dbReference type="PeptideAtlas" id="A0A8V0XYC1"/>
    </source>
</evidence>
<evidence type="ECO:0000256" key="5">
    <source>
        <dbReference type="ARBA" id="ARBA00023242"/>
    </source>
</evidence>
<dbReference type="GO" id="GO:0000398">
    <property type="term" value="P:mRNA splicing, via spliceosome"/>
    <property type="evidence" value="ECO:0007669"/>
    <property type="project" value="InterPro"/>
</dbReference>
<evidence type="ECO:0000313" key="8">
    <source>
        <dbReference type="Proteomes" id="UP000000539"/>
    </source>
</evidence>
<dbReference type="AlphaFoldDB" id="A0A8V0XYC1"/>
<feature type="region of interest" description="Disordered" evidence="6">
    <location>
        <begin position="99"/>
        <end position="196"/>
    </location>
</feature>
<dbReference type="Ensembl" id="ENSGALT00010019464.1">
    <property type="protein sequence ID" value="ENSGALP00010011012.1"/>
    <property type="gene ID" value="ENSGALG00010008160.1"/>
</dbReference>
<reference evidence="7" key="3">
    <citation type="submission" date="2025-09" db="UniProtKB">
        <authorList>
            <consortium name="Ensembl"/>
        </authorList>
    </citation>
    <scope>IDENTIFICATION</scope>
    <source>
        <strain evidence="7">broiler</strain>
    </source>
</reference>
<keyword evidence="3" id="KW-0507">mRNA processing</keyword>
<reference evidence="7" key="2">
    <citation type="submission" date="2025-08" db="UniProtKB">
        <authorList>
            <consortium name="Ensembl"/>
        </authorList>
    </citation>
    <scope>IDENTIFICATION</scope>
    <source>
        <strain evidence="7">broiler</strain>
    </source>
</reference>
<keyword evidence="5" id="KW-0539">Nucleus</keyword>
<sequence length="240" mass="26079">MSYMLPHLHNGWQVDQAILSEEDRVVVIRFGHDWDPTCMKMDEVLYSIAEKDISQRYPFCQSLKILLQLMQQIFRLRKEKQKATIGSFPLRLLTLPTESPRPFTSHLAEGKSSNSSEPRSPRAPPPAERTPSSPAERGTPRPAAHRPPSLLRTGGAAGPFTGRSQCGEGGRPPWRDTNLSGRSCGSGAACGWRPPGSRREAAVLRDVNTGGVGVGVPVVGKIEAAWLLFSCQVAGVTAAT</sequence>
<dbReference type="SMART" id="SM01410">
    <property type="entry name" value="DIM1"/>
    <property type="match status" value="1"/>
</dbReference>
<comment type="similarity">
    <text evidence="2">Belongs to the DIM1 family.</text>
</comment>
<dbReference type="InterPro" id="IPR036249">
    <property type="entry name" value="Thioredoxin-like_sf"/>
</dbReference>
<dbReference type="InterPro" id="IPR004123">
    <property type="entry name" value="Dim1"/>
</dbReference>
<accession>A0A8V0XYC1</accession>
<dbReference type="Gene3D" id="3.40.30.10">
    <property type="entry name" value="Glutaredoxin"/>
    <property type="match status" value="1"/>
</dbReference>
<feature type="compositionally biased region" description="Low complexity" evidence="6">
    <location>
        <begin position="180"/>
        <end position="191"/>
    </location>
</feature>
<proteinExistence type="evidence at protein level"/>
<evidence type="ECO:0000313" key="7">
    <source>
        <dbReference type="Ensembl" id="ENSGALP00010011012.1"/>
    </source>
</evidence>
<organism evidence="7 8">
    <name type="scientific">Gallus gallus</name>
    <name type="common">Chicken</name>
    <dbReference type="NCBI Taxonomy" id="9031"/>
    <lineage>
        <taxon>Eukaryota</taxon>
        <taxon>Metazoa</taxon>
        <taxon>Chordata</taxon>
        <taxon>Craniata</taxon>
        <taxon>Vertebrata</taxon>
        <taxon>Euteleostomi</taxon>
        <taxon>Archelosauria</taxon>
        <taxon>Archosauria</taxon>
        <taxon>Dinosauria</taxon>
        <taxon>Saurischia</taxon>
        <taxon>Theropoda</taxon>
        <taxon>Coelurosauria</taxon>
        <taxon>Aves</taxon>
        <taxon>Neognathae</taxon>
        <taxon>Galloanserae</taxon>
        <taxon>Galliformes</taxon>
        <taxon>Phasianidae</taxon>
        <taxon>Phasianinae</taxon>
        <taxon>Gallus</taxon>
    </lineage>
</organism>
<dbReference type="GO" id="GO:0046540">
    <property type="term" value="C:U4/U6 x U5 tri-snRNP complex"/>
    <property type="evidence" value="ECO:0007669"/>
    <property type="project" value="InterPro"/>
</dbReference>
<dbReference type="Proteomes" id="UP000000539">
    <property type="component" value="Chromosome 2"/>
</dbReference>
<gene>
    <name evidence="7" type="primary">TXNL4A</name>
</gene>
<evidence type="ECO:0000256" key="4">
    <source>
        <dbReference type="ARBA" id="ARBA00023187"/>
    </source>
</evidence>
<evidence type="ECO:0000256" key="3">
    <source>
        <dbReference type="ARBA" id="ARBA00022664"/>
    </source>
</evidence>
<comment type="subcellular location">
    <subcellularLocation>
        <location evidence="1">Nucleus</location>
    </subcellularLocation>
</comment>
<keyword evidence="8" id="KW-1185">Reference proteome</keyword>
<reference evidence="7" key="1">
    <citation type="submission" date="2020-11" db="EMBL/GenBank/DDBJ databases">
        <title>Gallus gallus (Chicken) genome, bGalGal1, GRCg7b, maternal haplotype autosomes + Z &amp; W.</title>
        <authorList>
            <person name="Warren W."/>
            <person name="Formenti G."/>
            <person name="Fedrigo O."/>
            <person name="Haase B."/>
            <person name="Mountcastle J."/>
            <person name="Balacco J."/>
            <person name="Tracey A."/>
            <person name="Schneider V."/>
            <person name="Okimoto R."/>
            <person name="Cheng H."/>
            <person name="Hawken R."/>
            <person name="Howe K."/>
            <person name="Jarvis E.D."/>
        </authorList>
    </citation>
    <scope>NUCLEOTIDE SEQUENCE [LARGE SCALE GENOMIC DNA]</scope>
    <source>
        <strain evidence="7">Broiler</strain>
    </source>
</reference>
<evidence type="ECO:0000256" key="2">
    <source>
        <dbReference type="ARBA" id="ARBA00008241"/>
    </source>
</evidence>
<dbReference type="OrthoDB" id="147752at2759"/>
<dbReference type="Pfam" id="PF02966">
    <property type="entry name" value="DIM1"/>
    <property type="match status" value="1"/>
</dbReference>
<dbReference type="FunCoup" id="A0A8V0XYC1">
    <property type="interactions" value="2198"/>
</dbReference>
<name>A0A8V0XYC1_CHICK</name>
<dbReference type="PANTHER" id="PTHR12052">
    <property type="entry name" value="THIOREDOXIN-LIKE PROTEN 4A, 4B"/>
    <property type="match status" value="1"/>
</dbReference>
<keyword evidence="9" id="KW-1267">Proteomics identification</keyword>
<evidence type="ECO:0000256" key="1">
    <source>
        <dbReference type="ARBA" id="ARBA00004123"/>
    </source>
</evidence>
<evidence type="ECO:0000256" key="6">
    <source>
        <dbReference type="SAM" id="MobiDB-lite"/>
    </source>
</evidence>
<dbReference type="GeneTree" id="ENSGT00390000010779"/>
<protein>
    <submittedName>
        <fullName evidence="7">Thioredoxin like 4A</fullName>
    </submittedName>
</protein>
<keyword evidence="4" id="KW-0508">mRNA splicing</keyword>
<dbReference type="SUPFAM" id="SSF52833">
    <property type="entry name" value="Thioredoxin-like"/>
    <property type="match status" value="1"/>
</dbReference>